<dbReference type="Proteomes" id="UP000054538">
    <property type="component" value="Unassembled WGS sequence"/>
</dbReference>
<reference evidence="2" key="2">
    <citation type="submission" date="2015-01" db="EMBL/GenBank/DDBJ databases">
        <title>Evolutionary Origins and Diversification of the Mycorrhizal Mutualists.</title>
        <authorList>
            <consortium name="DOE Joint Genome Institute"/>
            <consortium name="Mycorrhizal Genomics Consortium"/>
            <person name="Kohler A."/>
            <person name="Kuo A."/>
            <person name="Nagy L.G."/>
            <person name="Floudas D."/>
            <person name="Copeland A."/>
            <person name="Barry K.W."/>
            <person name="Cichocki N."/>
            <person name="Veneault-Fourrey C."/>
            <person name="LaButti K."/>
            <person name="Lindquist E.A."/>
            <person name="Lipzen A."/>
            <person name="Lundell T."/>
            <person name="Morin E."/>
            <person name="Murat C."/>
            <person name="Riley R."/>
            <person name="Ohm R."/>
            <person name="Sun H."/>
            <person name="Tunlid A."/>
            <person name="Henrissat B."/>
            <person name="Grigoriev I.V."/>
            <person name="Hibbett D.S."/>
            <person name="Martin F."/>
        </authorList>
    </citation>
    <scope>NUCLEOTIDE SEQUENCE [LARGE SCALE GENOMIC DNA]</scope>
    <source>
        <strain evidence="2">Ve08.2h10</strain>
    </source>
</reference>
<dbReference type="AlphaFoldDB" id="A0A0D0E5L7"/>
<protein>
    <submittedName>
        <fullName evidence="1">Unplaced genomic scaffold scaffold_23, whole genome shotgun sequence</fullName>
    </submittedName>
</protein>
<dbReference type="EMBL" id="KN824845">
    <property type="protein sequence ID" value="KIK99971.1"/>
    <property type="molecule type" value="Genomic_DNA"/>
</dbReference>
<organism evidence="1 2">
    <name type="scientific">Paxillus rubicundulus Ve08.2h10</name>
    <dbReference type="NCBI Taxonomy" id="930991"/>
    <lineage>
        <taxon>Eukaryota</taxon>
        <taxon>Fungi</taxon>
        <taxon>Dikarya</taxon>
        <taxon>Basidiomycota</taxon>
        <taxon>Agaricomycotina</taxon>
        <taxon>Agaricomycetes</taxon>
        <taxon>Agaricomycetidae</taxon>
        <taxon>Boletales</taxon>
        <taxon>Paxilineae</taxon>
        <taxon>Paxillaceae</taxon>
        <taxon>Paxillus</taxon>
    </lineage>
</organism>
<sequence>MTKYLPLTGEDSHQRHLACVFMLCRPGGRKMEILVGRGSAIADSRDRFTFPFPLSRWPFVLIQESHRQFPCDQLFIRRLGNFGTKYGRVLDSSEIHTTRTHVRHRPCLVTT</sequence>
<name>A0A0D0E5L7_9AGAM</name>
<proteinExistence type="predicted"/>
<dbReference type="HOGENOM" id="CLU_2159200_0_0_1"/>
<gene>
    <name evidence="1" type="ORF">PAXRUDRAFT_395385</name>
</gene>
<evidence type="ECO:0000313" key="2">
    <source>
        <dbReference type="Proteomes" id="UP000054538"/>
    </source>
</evidence>
<dbReference type="InParanoid" id="A0A0D0E5L7"/>
<keyword evidence="2" id="KW-1185">Reference proteome</keyword>
<evidence type="ECO:0000313" key="1">
    <source>
        <dbReference type="EMBL" id="KIK99971.1"/>
    </source>
</evidence>
<accession>A0A0D0E5L7</accession>
<reference evidence="1 2" key="1">
    <citation type="submission" date="2014-04" db="EMBL/GenBank/DDBJ databases">
        <authorList>
            <consortium name="DOE Joint Genome Institute"/>
            <person name="Kuo A."/>
            <person name="Kohler A."/>
            <person name="Jargeat P."/>
            <person name="Nagy L.G."/>
            <person name="Floudas D."/>
            <person name="Copeland A."/>
            <person name="Barry K.W."/>
            <person name="Cichocki N."/>
            <person name="Veneault-Fourrey C."/>
            <person name="LaButti K."/>
            <person name="Lindquist E.A."/>
            <person name="Lipzen A."/>
            <person name="Lundell T."/>
            <person name="Morin E."/>
            <person name="Murat C."/>
            <person name="Sun H."/>
            <person name="Tunlid A."/>
            <person name="Henrissat B."/>
            <person name="Grigoriev I.V."/>
            <person name="Hibbett D.S."/>
            <person name="Martin F."/>
            <person name="Nordberg H.P."/>
            <person name="Cantor M.N."/>
            <person name="Hua S.X."/>
        </authorList>
    </citation>
    <scope>NUCLEOTIDE SEQUENCE [LARGE SCALE GENOMIC DNA]</scope>
    <source>
        <strain evidence="1 2">Ve08.2h10</strain>
    </source>
</reference>